<dbReference type="InterPro" id="IPR001128">
    <property type="entry name" value="Cyt_P450"/>
</dbReference>
<evidence type="ECO:0000256" key="1">
    <source>
        <dbReference type="ARBA" id="ARBA00001971"/>
    </source>
</evidence>
<evidence type="ECO:0000256" key="15">
    <source>
        <dbReference type="PIRSR" id="PIRSR602401-1"/>
    </source>
</evidence>
<dbReference type="GO" id="GO:0051777">
    <property type="term" value="F:ent-kaurenoic acid monooxygenase activity"/>
    <property type="evidence" value="ECO:0007669"/>
    <property type="project" value="TreeGrafter"/>
</dbReference>
<evidence type="ECO:0000256" key="10">
    <source>
        <dbReference type="ARBA" id="ARBA00023004"/>
    </source>
</evidence>
<comment type="similarity">
    <text evidence="4 16">Belongs to the cytochrome P450 family.</text>
</comment>
<name>A0AAV0YW11_VICFA</name>
<dbReference type="PANTHER" id="PTHR24286:SF356">
    <property type="entry name" value="ENT-KAURENOIC ACID OXIDASE 2"/>
    <property type="match status" value="1"/>
</dbReference>
<keyword evidence="5 15" id="KW-0349">Heme</keyword>
<evidence type="ECO:0008006" key="19">
    <source>
        <dbReference type="Google" id="ProtNLM"/>
    </source>
</evidence>
<evidence type="ECO:0000256" key="2">
    <source>
        <dbReference type="ARBA" id="ARBA00004167"/>
    </source>
</evidence>
<evidence type="ECO:0000256" key="14">
    <source>
        <dbReference type="ARBA" id="ARBA00059142"/>
    </source>
</evidence>
<evidence type="ECO:0000256" key="16">
    <source>
        <dbReference type="RuleBase" id="RU000461"/>
    </source>
</evidence>
<sequence>MASIWFIFGAIAGALLVLRYLLKRVNWLLYEAKLGDKQYTLPPGDMGWPIIGNMWSFLRAFKSNKPDSFMDSIVKRFGNTGIYKVFMFGFPSVIVTSPEACKKVLTDDENFEPGWPQSTVELIGEKSFIKMPFEEHRRLRRLTSASINGYEALSVYLKYIEEIVISSLEKWTQMGEIEFLTQMRKLTFKIIIHIFLGSESEPVMEALEREYTVLNLGVRAMRINIPGFAFHKSLKARKNLVAIFQSIVDKRRDERRGKKPVPGQKAKDMMDSLIDAVDENGRKLGDDEIIDIMLMYLNAGHESSGHITMWATYFLQRHPEFFRKAKEEQVEMLKRRPPSQKGLKLEDVRKMEYLSKVIDETMRVVTFSLMVFRQARADVKVNGYLIPKGWRVLTWFRSVHFDSELYPDPREFNPENFSVVRKAGEFLPFGAGTRLCPGNDLAKLEISVFLHHFLLKYELEQLNPKSPIRFLPHTRPLDNCLARIKKQAAA</sequence>
<comment type="subcellular location">
    <subcellularLocation>
        <location evidence="2">Membrane</location>
        <topology evidence="2">Single-pass membrane protein</topology>
    </subcellularLocation>
</comment>
<comment type="cofactor">
    <cofactor evidence="1 15">
        <name>heme</name>
        <dbReference type="ChEBI" id="CHEBI:30413"/>
    </cofactor>
</comment>
<dbReference type="PRINTS" id="PR00463">
    <property type="entry name" value="EP450I"/>
</dbReference>
<dbReference type="AlphaFoldDB" id="A0AAV0YW11"/>
<dbReference type="InterPro" id="IPR002401">
    <property type="entry name" value="Cyt_P450_E_grp-I"/>
</dbReference>
<evidence type="ECO:0000256" key="11">
    <source>
        <dbReference type="ARBA" id="ARBA00023033"/>
    </source>
</evidence>
<evidence type="ECO:0000256" key="3">
    <source>
        <dbReference type="ARBA" id="ARBA00004972"/>
    </source>
</evidence>
<keyword evidence="10 15" id="KW-0408">Iron</keyword>
<dbReference type="EMBL" id="OX451736">
    <property type="protein sequence ID" value="CAI8590320.1"/>
    <property type="molecule type" value="Genomic_DNA"/>
</dbReference>
<dbReference type="Pfam" id="PF00067">
    <property type="entry name" value="p450"/>
    <property type="match status" value="1"/>
</dbReference>
<evidence type="ECO:0000256" key="5">
    <source>
        <dbReference type="ARBA" id="ARBA00022617"/>
    </source>
</evidence>
<comment type="pathway">
    <text evidence="13">Plant hormone biosynthesis; gibberellin biosynthesis.</text>
</comment>
<dbReference type="CDD" id="cd11043">
    <property type="entry name" value="CYP90-like"/>
    <property type="match status" value="1"/>
</dbReference>
<evidence type="ECO:0000313" key="18">
    <source>
        <dbReference type="Proteomes" id="UP001157006"/>
    </source>
</evidence>
<dbReference type="SUPFAM" id="SSF48264">
    <property type="entry name" value="Cytochrome P450"/>
    <property type="match status" value="1"/>
</dbReference>
<dbReference type="GO" id="GO:0009686">
    <property type="term" value="P:gibberellin biosynthetic process"/>
    <property type="evidence" value="ECO:0007669"/>
    <property type="project" value="UniProtKB-ARBA"/>
</dbReference>
<dbReference type="GO" id="GO:0010268">
    <property type="term" value="P:brassinosteroid homeostasis"/>
    <property type="evidence" value="ECO:0007669"/>
    <property type="project" value="TreeGrafter"/>
</dbReference>
<dbReference type="GO" id="GO:0016125">
    <property type="term" value="P:sterol metabolic process"/>
    <property type="evidence" value="ECO:0007669"/>
    <property type="project" value="TreeGrafter"/>
</dbReference>
<dbReference type="GO" id="GO:0005506">
    <property type="term" value="F:iron ion binding"/>
    <property type="evidence" value="ECO:0007669"/>
    <property type="project" value="InterPro"/>
</dbReference>
<keyword evidence="7 15" id="KW-0479">Metal-binding</keyword>
<accession>A0AAV0YW11</accession>
<proteinExistence type="inferred from homology"/>
<organism evidence="17 18">
    <name type="scientific">Vicia faba</name>
    <name type="common">Broad bean</name>
    <name type="synonym">Faba vulgaris</name>
    <dbReference type="NCBI Taxonomy" id="3906"/>
    <lineage>
        <taxon>Eukaryota</taxon>
        <taxon>Viridiplantae</taxon>
        <taxon>Streptophyta</taxon>
        <taxon>Embryophyta</taxon>
        <taxon>Tracheophyta</taxon>
        <taxon>Spermatophyta</taxon>
        <taxon>Magnoliopsida</taxon>
        <taxon>eudicotyledons</taxon>
        <taxon>Gunneridae</taxon>
        <taxon>Pentapetalae</taxon>
        <taxon>rosids</taxon>
        <taxon>fabids</taxon>
        <taxon>Fabales</taxon>
        <taxon>Fabaceae</taxon>
        <taxon>Papilionoideae</taxon>
        <taxon>50 kb inversion clade</taxon>
        <taxon>NPAAA clade</taxon>
        <taxon>Hologalegina</taxon>
        <taxon>IRL clade</taxon>
        <taxon>Fabeae</taxon>
        <taxon>Vicia</taxon>
    </lineage>
</organism>
<evidence type="ECO:0000313" key="17">
    <source>
        <dbReference type="EMBL" id="CAI8590320.1"/>
    </source>
</evidence>
<evidence type="ECO:0000256" key="7">
    <source>
        <dbReference type="ARBA" id="ARBA00022723"/>
    </source>
</evidence>
<keyword evidence="12" id="KW-0472">Membrane</keyword>
<dbReference type="GO" id="GO:0020037">
    <property type="term" value="F:heme binding"/>
    <property type="evidence" value="ECO:0007669"/>
    <property type="project" value="InterPro"/>
</dbReference>
<dbReference type="GO" id="GO:0005783">
    <property type="term" value="C:endoplasmic reticulum"/>
    <property type="evidence" value="ECO:0007669"/>
    <property type="project" value="UniProtKB-ARBA"/>
</dbReference>
<keyword evidence="18" id="KW-1185">Reference proteome</keyword>
<dbReference type="PANTHER" id="PTHR24286">
    <property type="entry name" value="CYTOCHROME P450 26"/>
    <property type="match status" value="1"/>
</dbReference>
<dbReference type="InterPro" id="IPR017972">
    <property type="entry name" value="Cyt_P450_CS"/>
</dbReference>
<dbReference type="FunFam" id="1.10.630.10:FF:000052">
    <property type="entry name" value="Ent-kaurenoic acid oxidase"/>
    <property type="match status" value="1"/>
</dbReference>
<gene>
    <name evidence="17" type="ORF">VFH_I435840</name>
</gene>
<dbReference type="GO" id="GO:0016020">
    <property type="term" value="C:membrane"/>
    <property type="evidence" value="ECO:0007669"/>
    <property type="project" value="UniProtKB-SubCell"/>
</dbReference>
<keyword evidence="8" id="KW-1133">Transmembrane helix</keyword>
<keyword evidence="11 16" id="KW-0503">Monooxygenase</keyword>
<comment type="function">
    <text evidence="14">Catalyzes three successive oxidations of ent-kaurenoic acid giving gibberellin 12 (GA12), a key step in gibberellins (GAs) biosynthesis. GAs, which are involved many processes, including stem elongation, play a central role in plant development.</text>
</comment>
<comment type="pathway">
    <text evidence="3">Hormone biosynthesis.</text>
</comment>
<evidence type="ECO:0000256" key="9">
    <source>
        <dbReference type="ARBA" id="ARBA00023002"/>
    </source>
</evidence>
<evidence type="ECO:0000256" key="4">
    <source>
        <dbReference type="ARBA" id="ARBA00010617"/>
    </source>
</evidence>
<dbReference type="Gene3D" id="1.10.630.10">
    <property type="entry name" value="Cytochrome P450"/>
    <property type="match status" value="1"/>
</dbReference>
<keyword evidence="9 16" id="KW-0560">Oxidoreductase</keyword>
<keyword evidence="6" id="KW-0812">Transmembrane</keyword>
<protein>
    <recommendedName>
        <fullName evidence="19">Ent-kaurenoic acid oxidase</fullName>
    </recommendedName>
</protein>
<evidence type="ECO:0000256" key="13">
    <source>
        <dbReference type="ARBA" id="ARBA00037909"/>
    </source>
</evidence>
<evidence type="ECO:0000256" key="8">
    <source>
        <dbReference type="ARBA" id="ARBA00022989"/>
    </source>
</evidence>
<dbReference type="Proteomes" id="UP001157006">
    <property type="component" value="Chromosome 1L"/>
</dbReference>
<evidence type="ECO:0000256" key="12">
    <source>
        <dbReference type="ARBA" id="ARBA00023136"/>
    </source>
</evidence>
<dbReference type="PRINTS" id="PR00385">
    <property type="entry name" value="P450"/>
</dbReference>
<dbReference type="GO" id="GO:0016132">
    <property type="term" value="P:brassinosteroid biosynthetic process"/>
    <property type="evidence" value="ECO:0007669"/>
    <property type="project" value="TreeGrafter"/>
</dbReference>
<dbReference type="InterPro" id="IPR036396">
    <property type="entry name" value="Cyt_P450_sf"/>
</dbReference>
<feature type="binding site" description="axial binding residue" evidence="15">
    <location>
        <position position="436"/>
    </location>
    <ligand>
        <name>heme</name>
        <dbReference type="ChEBI" id="CHEBI:30413"/>
    </ligand>
    <ligandPart>
        <name>Fe</name>
        <dbReference type="ChEBI" id="CHEBI:18248"/>
    </ligandPart>
</feature>
<dbReference type="PROSITE" id="PS00086">
    <property type="entry name" value="CYTOCHROME_P450"/>
    <property type="match status" value="1"/>
</dbReference>
<evidence type="ECO:0000256" key="6">
    <source>
        <dbReference type="ARBA" id="ARBA00022692"/>
    </source>
</evidence>
<reference evidence="17 18" key="1">
    <citation type="submission" date="2023-01" db="EMBL/GenBank/DDBJ databases">
        <authorList>
            <person name="Kreplak J."/>
        </authorList>
    </citation>
    <scope>NUCLEOTIDE SEQUENCE [LARGE SCALE GENOMIC DNA]</scope>
</reference>